<feature type="compositionally biased region" description="Basic and acidic residues" evidence="1">
    <location>
        <begin position="23"/>
        <end position="46"/>
    </location>
</feature>
<feature type="region of interest" description="Disordered" evidence="1">
    <location>
        <begin position="22"/>
        <end position="49"/>
    </location>
</feature>
<reference evidence="3" key="1">
    <citation type="submission" date="2022-02" db="EMBL/GenBank/DDBJ databases">
        <title>Crop Bioprotection Bacillus Genome Sequencing.</title>
        <authorList>
            <person name="Dunlap C."/>
        </authorList>
    </citation>
    <scope>NUCLEOTIDE SEQUENCE</scope>
    <source>
        <strain evidence="3">M18B4</strain>
    </source>
</reference>
<proteinExistence type="predicted"/>
<feature type="chain" id="PRO_5040148196" evidence="2">
    <location>
        <begin position="22"/>
        <end position="245"/>
    </location>
</feature>
<evidence type="ECO:0000256" key="1">
    <source>
        <dbReference type="SAM" id="MobiDB-lite"/>
    </source>
</evidence>
<protein>
    <submittedName>
        <fullName evidence="3">Lipoprotein YvcA</fullName>
    </submittedName>
</protein>
<feature type="signal peptide" evidence="2">
    <location>
        <begin position="1"/>
        <end position="21"/>
    </location>
</feature>
<gene>
    <name evidence="3" type="ORF">MOC45_04850</name>
</gene>
<keyword evidence="3" id="KW-0449">Lipoprotein</keyword>
<dbReference type="Proteomes" id="UP001070352">
    <property type="component" value="Unassembled WGS sequence"/>
</dbReference>
<name>A0A9Q4H874_BACSC</name>
<keyword evidence="2" id="KW-0732">Signal</keyword>
<organism evidence="3 4">
    <name type="scientific">Bacillus spizizenii</name>
    <name type="common">Bacillus subtilis subsp. spizizenii</name>
    <dbReference type="NCBI Taxonomy" id="96241"/>
    <lineage>
        <taxon>Bacteria</taxon>
        <taxon>Bacillati</taxon>
        <taxon>Bacillota</taxon>
        <taxon>Bacilli</taxon>
        <taxon>Bacillales</taxon>
        <taxon>Bacillaceae</taxon>
        <taxon>Bacillus</taxon>
    </lineage>
</organism>
<dbReference type="AlphaFoldDB" id="A0A9Q4H874"/>
<evidence type="ECO:0000313" key="3">
    <source>
        <dbReference type="EMBL" id="MCY8119943.1"/>
    </source>
</evidence>
<dbReference type="PROSITE" id="PS51257">
    <property type="entry name" value="PROKAR_LIPOPROTEIN"/>
    <property type="match status" value="1"/>
</dbReference>
<accession>A0A9Q4H874</accession>
<evidence type="ECO:0000313" key="4">
    <source>
        <dbReference type="Proteomes" id="UP001070352"/>
    </source>
</evidence>
<sequence>MKKIIFICFILLLALTGGCSMNDNDKNSTNDNKTEAVKPKDMDPKDLPQVPAFQDEQTREYMVSTKEEEPGYYLLESKLKGFRMLFPEDGEYLPDYSTSNGKNSESIGFQSYNEKSNILLDAQISYYSKSSFINNPETMLHQISNENGYKGNFKKGKADGKTVYTASKKSTFKNSDRKYNYSFRYFGYIKSSDEEYLGIVYSFIVRCKKDDKPCTLNEDQARERTDTLINSITFLGNKKEGRDGQ</sequence>
<dbReference type="EMBL" id="JALANJ010000006">
    <property type="protein sequence ID" value="MCY8119943.1"/>
    <property type="molecule type" value="Genomic_DNA"/>
</dbReference>
<comment type="caution">
    <text evidence="3">The sequence shown here is derived from an EMBL/GenBank/DDBJ whole genome shotgun (WGS) entry which is preliminary data.</text>
</comment>
<evidence type="ECO:0000256" key="2">
    <source>
        <dbReference type="SAM" id="SignalP"/>
    </source>
</evidence>